<feature type="domain" description="SBNO alpha/beta" evidence="9">
    <location>
        <begin position="1272"/>
        <end position="1390"/>
    </location>
</feature>
<feature type="compositionally biased region" description="Basic and acidic residues" evidence="5">
    <location>
        <begin position="1671"/>
        <end position="1682"/>
    </location>
</feature>
<evidence type="ECO:0000259" key="7">
    <source>
        <dbReference type="Pfam" id="PF13872"/>
    </source>
</evidence>
<evidence type="ECO:0000259" key="8">
    <source>
        <dbReference type="Pfam" id="PF15717"/>
    </source>
</evidence>
<feature type="region of interest" description="Disordered" evidence="5">
    <location>
        <begin position="783"/>
        <end position="807"/>
    </location>
</feature>
<feature type="region of interest" description="Disordered" evidence="5">
    <location>
        <begin position="869"/>
        <end position="888"/>
    </location>
</feature>
<dbReference type="Pfam" id="PF13872">
    <property type="entry name" value="AAA_34"/>
    <property type="match status" value="1"/>
</dbReference>
<evidence type="ECO:0000313" key="10">
    <source>
        <dbReference type="Proteomes" id="UP000887575"/>
    </source>
</evidence>
<proteinExistence type="inferred from homology"/>
<evidence type="ECO:0000256" key="2">
    <source>
        <dbReference type="ARBA" id="ARBA00023015"/>
    </source>
</evidence>
<sequence>MPITWSTHHKGSNPLHLNFDGLMANQTNDSGFEEQPIDTNVQEAPSQSNGTVFNAAIAKPGFNNVRTHLEKTKSLSSFNSLRSPSLSLLSTGPSASHSIQWRSDISQQRRRIYPPVPGAQVNGQQYRITPSQHFKVHYQTGHQYCAGSVDPLNSTANPSHLYKTQFPGLERPLSNLSSTITGPNGHLPSSSSMSTLPLTSTSYRLQPQYTARVTNKQLPSTLKEQMAMPMQHVDIVQRDLEEEEGNFGYTDTYFAYRPSKLRCGLAHPDSVIETSSLSSVQLPDIHYVSRIPEHVIDTGAISALQYEALIYACQMHERLLPSGERAGYLIGDGAGVGKGRTIASLIYENYLADRKKSIWLSVSSDLRFDALRDLRDIGATNIKVHSLNKFRYTKISSSENGRVKKAMIFATYSSLIGECKTASKSYSSRIKQLVQWFGKSYDGLIVFDECHRAKNLVPGVGGKTTKTGRLVLELQKLLPNARIVYASATGATEPRNMAYMTRLGLWGEGRSFSNFGEFLGAVEKRGIGAMEIVAVEMKQRGLYLSRQLSFHGAAFRVEEIQLSDEYIKIYDNSVRLWTEVRYHFQNIVAKISQNERSTTNKFLWSQFWASHQRYFKYLCIAAKVDACVRLTRQAISHDKCVVIGLQSTGESRTREAIEEQGGELSEFVSTAKAVLQNLIDNHFPGIDDDPNDEFDQDFFDFDKKKKKRKAGDFDYTNSRGFQSTFDLDSKRSKIGSPEESAASDDDVTVSSEASQEYGGSDESETEMNGEDEDDWIKTLYEEAASGDESETTRDDENSRPASGIPMSGMNALDYEMELSILQSYLDEQNASFFEDEEVEDEINPFFADLTKYDPWADRQRGVVSVVKADEKDKKEKRRKSKKKKKQFQLELQEKQQLEEMLKKREQALEDASKHTAKDFLNLSRVCEELDHDINPSEIKAKLLVAVETLGRSLPPNTLDHLIDELGGPEFVAEMTGRRGRLVQNEEGKVIYELRHKNSDVPLEFINMEEKEKFMTGQKKVAIISEAASSGISLQADKRAENTLRRVHITLELPWSADKAIQQFGRTHRSNQVSAPEYVFLISELAGEKRFASIIAKRLESLGALTHGDRRATETQDFSQFNLDTKYGRQALECLLQSIIGTLKPPLIHPPRDYKPGSFFTDMAVYLESVGILVRTSTGAYAIEKDGQQMSKFLNRLLGIPVHAQSALFQYFSNILAELISQAKRDGTFDMGIMDLGSGGTQVQVQNTRVFLGSPERGSFRVEMHKIAVERGITWDEALSISKLHVGKEDGFYVLRKNTCKQQACILAYGVEMLNGDNKKSYIITRPSTGRSAKLESIADLSRKFVKTQIDTAEKLWKEQFDASAKMCQHHYIWGKCRTEESGRFCEVGRRMRTYFVLSGSILSVWPIIENVFSSIETDKRKRQIQMIRVSTEQGQKIVGVLVLPLYVRALTAMSTNGVMPAEADNIIARKAQIKGKIDSIHSRKRLIVEKLREFHEKGFENDELKEKLLEAYDQLDSQEKEYMELFVDITRIHERATEDFTEEMLDMVDRLLEVRLEGMEAQPSNDDTEQLTLGLNDEIARLQNELLDNQSRALKATMINEQLIEQLSKEKTKQAYFNEYRKSSSGETKSKSQEAHHDVQAMRIRVHGEKHENDRKQKQLERLRRKAVEKGIMAGKEDEEQKNALSAQVDEKTRVPKFESKEKEVEESEEIEKTDEQLQEEKRREIRERLKQQREEREQYSSIRERFKAMEERKKRMENIREMLAKMQAIQAPSSTTENADAPAPAEEIDDEDPVKFLEDTYANAKAKLRELTTMRENLENIRDLTNQVDSEAEAQSSSRSDYWYYPESEITTALENEKPRGSLGKTLRKVIVTAPSAALLSFGSTLQRVAEREVPADLDERIEAFLSCSLESSTIDDNSYEEVDSSSTPIARSLVLANPQTIEAARKELNSTYEKEKKEKTLSRVIHQLESEEKEKKKKKKVEEVKEVKDSVEEAMRSVLEQVRPLIGGDFDVETAESIREIVIASVTKFCSKITDNYTRVQLGVLVSHSLAPYIGCSLDKCREEFLIDISDILYNELAFYHLLHSLNSITDSANFS</sequence>
<evidence type="ECO:0000259" key="9">
    <source>
        <dbReference type="Pfam" id="PF25373"/>
    </source>
</evidence>
<feature type="coiled-coil region" evidence="4">
    <location>
        <begin position="1795"/>
        <end position="1825"/>
    </location>
</feature>
<feature type="coiled-coil region" evidence="4">
    <location>
        <begin position="1956"/>
        <end position="2003"/>
    </location>
</feature>
<accession>A0AAF3E945</accession>
<dbReference type="InterPro" id="IPR026741">
    <property type="entry name" value="SNO"/>
</dbReference>
<dbReference type="Pfam" id="PF13871">
    <property type="entry name" value="Helicase_C_4"/>
    <property type="match status" value="1"/>
</dbReference>
<dbReference type="InterPro" id="IPR039187">
    <property type="entry name" value="SNO_AAA"/>
</dbReference>
<feature type="domain" description="Strawberry notch AAA" evidence="7">
    <location>
        <begin position="266"/>
        <end position="572"/>
    </location>
</feature>
<dbReference type="PANTHER" id="PTHR12706:SF30">
    <property type="entry name" value="PROTEIN STRAWBERRY NOTCH-RELATED"/>
    <property type="match status" value="1"/>
</dbReference>
<feature type="domain" description="Pericentriolar material 1 protein C-terminal" evidence="8">
    <location>
        <begin position="2040"/>
        <end position="2093"/>
    </location>
</feature>
<protein>
    <submittedName>
        <fullName evidence="11">Uncharacterized protein</fullName>
    </submittedName>
</protein>
<dbReference type="WBParaSite" id="MBELARI_LOCUS10431">
    <property type="protein sequence ID" value="MBELARI_LOCUS10431"/>
    <property type="gene ID" value="MBELARI_LOCUS10431"/>
</dbReference>
<evidence type="ECO:0000256" key="5">
    <source>
        <dbReference type="SAM" id="MobiDB-lite"/>
    </source>
</evidence>
<feature type="compositionally biased region" description="Basic residues" evidence="5">
    <location>
        <begin position="874"/>
        <end position="886"/>
    </location>
</feature>
<keyword evidence="2" id="KW-0805">Transcription regulation</keyword>
<feature type="region of interest" description="Disordered" evidence="5">
    <location>
        <begin position="728"/>
        <end position="770"/>
    </location>
</feature>
<reference evidence="11" key="1">
    <citation type="submission" date="2024-02" db="UniProtKB">
        <authorList>
            <consortium name="WormBaseParasite"/>
        </authorList>
    </citation>
    <scope>IDENTIFICATION</scope>
</reference>
<evidence type="ECO:0000256" key="3">
    <source>
        <dbReference type="ARBA" id="ARBA00023163"/>
    </source>
</evidence>
<dbReference type="GO" id="GO:0031490">
    <property type="term" value="F:chromatin DNA binding"/>
    <property type="evidence" value="ECO:0007669"/>
    <property type="project" value="TreeGrafter"/>
</dbReference>
<dbReference type="InterPro" id="IPR031446">
    <property type="entry name" value="PCM1_C"/>
</dbReference>
<dbReference type="Proteomes" id="UP000887575">
    <property type="component" value="Unassembled WGS sequence"/>
</dbReference>
<keyword evidence="4" id="KW-0175">Coiled coil</keyword>
<comment type="similarity">
    <text evidence="1">Belongs to the SBNO family.</text>
</comment>
<dbReference type="InterPro" id="IPR026937">
    <property type="entry name" value="SBNO_Helicase_C_dom"/>
</dbReference>
<dbReference type="InterPro" id="IPR027417">
    <property type="entry name" value="P-loop_NTPase"/>
</dbReference>
<dbReference type="GO" id="GO:0006355">
    <property type="term" value="P:regulation of DNA-templated transcription"/>
    <property type="evidence" value="ECO:0007669"/>
    <property type="project" value="InterPro"/>
</dbReference>
<dbReference type="GO" id="GO:0042393">
    <property type="term" value="F:histone binding"/>
    <property type="evidence" value="ECO:0007669"/>
    <property type="project" value="TreeGrafter"/>
</dbReference>
<dbReference type="Pfam" id="PF25373">
    <property type="entry name" value="SBNO"/>
    <property type="match status" value="1"/>
</dbReference>
<feature type="compositionally biased region" description="Acidic residues" evidence="5">
    <location>
        <begin position="759"/>
        <end position="770"/>
    </location>
</feature>
<name>A0AAF3E945_9BILA</name>
<dbReference type="PANTHER" id="PTHR12706">
    <property type="entry name" value="STRAWBERRY NOTCH-RELATED"/>
    <property type="match status" value="1"/>
</dbReference>
<keyword evidence="3" id="KW-0804">Transcription</keyword>
<dbReference type="Pfam" id="PF15717">
    <property type="entry name" value="PCM1_C"/>
    <property type="match status" value="1"/>
</dbReference>
<feature type="domain" description="Strawberry notch helicase C" evidence="6">
    <location>
        <begin position="956"/>
        <end position="1234"/>
    </location>
</feature>
<dbReference type="SUPFAM" id="SSF52540">
    <property type="entry name" value="P-loop containing nucleoside triphosphate hydrolases"/>
    <property type="match status" value="2"/>
</dbReference>
<feature type="region of interest" description="Disordered" evidence="5">
    <location>
        <begin position="1671"/>
        <end position="1720"/>
    </location>
</feature>
<organism evidence="10 11">
    <name type="scientific">Mesorhabditis belari</name>
    <dbReference type="NCBI Taxonomy" id="2138241"/>
    <lineage>
        <taxon>Eukaryota</taxon>
        <taxon>Metazoa</taxon>
        <taxon>Ecdysozoa</taxon>
        <taxon>Nematoda</taxon>
        <taxon>Chromadorea</taxon>
        <taxon>Rhabditida</taxon>
        <taxon>Rhabditina</taxon>
        <taxon>Rhabditomorpha</taxon>
        <taxon>Rhabditoidea</taxon>
        <taxon>Rhabditidae</taxon>
        <taxon>Mesorhabditinae</taxon>
        <taxon>Mesorhabditis</taxon>
    </lineage>
</organism>
<feature type="compositionally biased region" description="Basic and acidic residues" evidence="5">
    <location>
        <begin position="1689"/>
        <end position="1704"/>
    </location>
</feature>
<evidence type="ECO:0000259" key="6">
    <source>
        <dbReference type="Pfam" id="PF13871"/>
    </source>
</evidence>
<evidence type="ECO:0000313" key="11">
    <source>
        <dbReference type="WBParaSite" id="MBELARI_LOCUS10431"/>
    </source>
</evidence>
<evidence type="ECO:0000256" key="1">
    <source>
        <dbReference type="ARBA" id="ARBA00006992"/>
    </source>
</evidence>
<dbReference type="InterPro" id="IPR057332">
    <property type="entry name" value="SBNO_a/b_dom"/>
</dbReference>
<dbReference type="GO" id="GO:0005634">
    <property type="term" value="C:nucleus"/>
    <property type="evidence" value="ECO:0007669"/>
    <property type="project" value="TreeGrafter"/>
</dbReference>
<dbReference type="FunFam" id="3.40.50.300:FF:000342">
    <property type="entry name" value="Protein strawberry notch homolog 2"/>
    <property type="match status" value="1"/>
</dbReference>
<keyword evidence="10" id="KW-1185">Reference proteome</keyword>
<dbReference type="Gene3D" id="3.40.50.300">
    <property type="entry name" value="P-loop containing nucleotide triphosphate hydrolases"/>
    <property type="match status" value="2"/>
</dbReference>
<evidence type="ECO:0000256" key="4">
    <source>
        <dbReference type="SAM" id="Coils"/>
    </source>
</evidence>